<name>A0A0F4YJ13_RASE3</name>
<keyword evidence="3" id="KW-1185">Reference proteome</keyword>
<dbReference type="AlphaFoldDB" id="A0A0F4YJ13"/>
<dbReference type="GeneID" id="25320715"/>
<accession>A0A0F4YJ13</accession>
<evidence type="ECO:0000313" key="2">
    <source>
        <dbReference type="EMBL" id="KKA17598.1"/>
    </source>
</evidence>
<proteinExistence type="predicted"/>
<sequence length="98" mass="10699">MLTRPVSVVGGLSDSGEQRRAEQALACSRHAGSTRAVPHGMACNTWDGSKPGSRVRVRTTTQSRSDRQEQRRTRSRCDQHCLAAGWLQMSTSVLVDGC</sequence>
<reference evidence="2 3" key="1">
    <citation type="submission" date="2015-04" db="EMBL/GenBank/DDBJ databases">
        <authorList>
            <person name="Heijne W.H."/>
            <person name="Fedorova N.D."/>
            <person name="Nierman W.C."/>
            <person name="Vollebregt A.W."/>
            <person name="Zhao Z."/>
            <person name="Wu L."/>
            <person name="Kumar M."/>
            <person name="Stam H."/>
            <person name="van den Berg M.A."/>
            <person name="Pel H.J."/>
        </authorList>
    </citation>
    <scope>NUCLEOTIDE SEQUENCE [LARGE SCALE GENOMIC DNA]</scope>
    <source>
        <strain evidence="2 3">CBS 393.64</strain>
    </source>
</reference>
<feature type="region of interest" description="Disordered" evidence="1">
    <location>
        <begin position="1"/>
        <end position="74"/>
    </location>
</feature>
<evidence type="ECO:0000256" key="1">
    <source>
        <dbReference type="SAM" id="MobiDB-lite"/>
    </source>
</evidence>
<gene>
    <name evidence="2" type="ORF">T310_8456</name>
</gene>
<evidence type="ECO:0000313" key="3">
    <source>
        <dbReference type="Proteomes" id="UP000053958"/>
    </source>
</evidence>
<protein>
    <submittedName>
        <fullName evidence="2">Uncharacterized protein</fullName>
    </submittedName>
</protein>
<dbReference type="EMBL" id="LASV01000603">
    <property type="protein sequence ID" value="KKA17598.1"/>
    <property type="molecule type" value="Genomic_DNA"/>
</dbReference>
<dbReference type="Proteomes" id="UP000053958">
    <property type="component" value="Unassembled WGS sequence"/>
</dbReference>
<feature type="compositionally biased region" description="Basic and acidic residues" evidence="1">
    <location>
        <begin position="64"/>
        <end position="74"/>
    </location>
</feature>
<organism evidence="2 3">
    <name type="scientific">Rasamsonia emersonii (strain ATCC 16479 / CBS 393.64 / IMI 116815)</name>
    <dbReference type="NCBI Taxonomy" id="1408163"/>
    <lineage>
        <taxon>Eukaryota</taxon>
        <taxon>Fungi</taxon>
        <taxon>Dikarya</taxon>
        <taxon>Ascomycota</taxon>
        <taxon>Pezizomycotina</taxon>
        <taxon>Eurotiomycetes</taxon>
        <taxon>Eurotiomycetidae</taxon>
        <taxon>Eurotiales</taxon>
        <taxon>Trichocomaceae</taxon>
        <taxon>Rasamsonia</taxon>
    </lineage>
</organism>
<comment type="caution">
    <text evidence="2">The sequence shown here is derived from an EMBL/GenBank/DDBJ whole genome shotgun (WGS) entry which is preliminary data.</text>
</comment>
<dbReference type="RefSeq" id="XP_013324210.1">
    <property type="nucleotide sequence ID" value="XM_013468756.1"/>
</dbReference>